<comment type="caution">
    <text evidence="2">The sequence shown here is derived from an EMBL/GenBank/DDBJ whole genome shotgun (WGS) entry which is preliminary data.</text>
</comment>
<evidence type="ECO:0000313" key="2">
    <source>
        <dbReference type="EMBL" id="KAJ6216339.1"/>
    </source>
</evidence>
<reference evidence="2" key="1">
    <citation type="submission" date="2022-12" db="EMBL/GenBank/DDBJ databases">
        <title>Genome assemblies of Blomia tropicalis.</title>
        <authorList>
            <person name="Cui Y."/>
        </authorList>
    </citation>
    <scope>NUCLEOTIDE SEQUENCE</scope>
    <source>
        <tissue evidence="2">Adult mites</tissue>
    </source>
</reference>
<dbReference type="AlphaFoldDB" id="A0A9Q0RJ32"/>
<sequence length="97" mass="10306">MDTSMPIAVIVTTSDGDAATLPLYHQYPHQHYISWLLLLLLPMIPECGKTSLDSSHLNGYMVASNKGGGGGKGKRSRNKIGGGMPAADTSYTINLSN</sequence>
<feature type="region of interest" description="Disordered" evidence="1">
    <location>
        <begin position="63"/>
        <end position="97"/>
    </location>
</feature>
<name>A0A9Q0RJ32_BLOTA</name>
<evidence type="ECO:0000256" key="1">
    <source>
        <dbReference type="SAM" id="MobiDB-lite"/>
    </source>
</evidence>
<keyword evidence="3" id="KW-1185">Reference proteome</keyword>
<organism evidence="2 3">
    <name type="scientific">Blomia tropicalis</name>
    <name type="common">Mite</name>
    <dbReference type="NCBI Taxonomy" id="40697"/>
    <lineage>
        <taxon>Eukaryota</taxon>
        <taxon>Metazoa</taxon>
        <taxon>Ecdysozoa</taxon>
        <taxon>Arthropoda</taxon>
        <taxon>Chelicerata</taxon>
        <taxon>Arachnida</taxon>
        <taxon>Acari</taxon>
        <taxon>Acariformes</taxon>
        <taxon>Sarcoptiformes</taxon>
        <taxon>Astigmata</taxon>
        <taxon>Glycyphagoidea</taxon>
        <taxon>Echimyopodidae</taxon>
        <taxon>Blomia</taxon>
    </lineage>
</organism>
<dbReference type="EMBL" id="JAPWDV010000003">
    <property type="protein sequence ID" value="KAJ6216339.1"/>
    <property type="molecule type" value="Genomic_DNA"/>
</dbReference>
<evidence type="ECO:0000313" key="3">
    <source>
        <dbReference type="Proteomes" id="UP001142055"/>
    </source>
</evidence>
<gene>
    <name evidence="2" type="ORF">RDWZM_007496</name>
</gene>
<dbReference type="Proteomes" id="UP001142055">
    <property type="component" value="Chromosome 3"/>
</dbReference>
<accession>A0A9Q0RJ32</accession>
<protein>
    <submittedName>
        <fullName evidence="2">Uncharacterized protein</fullName>
    </submittedName>
</protein>
<proteinExistence type="predicted"/>